<sequence>MTSLVAGKNHLKQVRDLAYEIEDAIEEFMLEVPDHFHEHKISQFLHDVVTLSGTVRYPEAMVDELVGIEKCRNELLDLIKMGEHGKMLVSSVPHPVPVEGISDKICAAMEILTAKELVEGEKNKTAEDMVNEYLNVIQMNLVHASQRDLQGRVFTERNRIIADQPSRRLSINNFDNKSLPAEMNLSHVCTLISFGGESCNQLLSGKPLDSFRFLRVLDLEDAALECFPHEIDALTLLRKTRVKKLPKKICKLCKLLYRFVDSINENQSPVGAEMPLGIGSLESLQKLSLVMASKKIVRELGNLVQLRKLGITKLESGHGRDLPPRLPCSLYLGGRLQYIPQWISSVHSLAKIRLKGSELLNCPLEAIQLYLRHWSFDWWLWRKKLFPELQKLVLGKCMKLNKAPEGIHKLIKLEEILLHDEVSTIVRIN</sequence>
<proteinExistence type="predicted"/>
<dbReference type="EMBL" id="CM047899">
    <property type="protein sequence ID" value="KAJ0103392.1"/>
    <property type="molecule type" value="Genomic_DNA"/>
</dbReference>
<evidence type="ECO:0000313" key="2">
    <source>
        <dbReference type="Proteomes" id="UP001164250"/>
    </source>
</evidence>
<keyword evidence="2" id="KW-1185">Reference proteome</keyword>
<accession>A0ACC1BWU5</accession>
<dbReference type="Proteomes" id="UP001164250">
    <property type="component" value="Chromosome 3"/>
</dbReference>
<reference evidence="2" key="1">
    <citation type="journal article" date="2023" name="G3 (Bethesda)">
        <title>Genome assembly and association tests identify interacting loci associated with vigor, precocity, and sex in interspecific pistachio rootstocks.</title>
        <authorList>
            <person name="Palmer W."/>
            <person name="Jacygrad E."/>
            <person name="Sagayaradj S."/>
            <person name="Cavanaugh K."/>
            <person name="Han R."/>
            <person name="Bertier L."/>
            <person name="Beede B."/>
            <person name="Kafkas S."/>
            <person name="Golino D."/>
            <person name="Preece J."/>
            <person name="Michelmore R."/>
        </authorList>
    </citation>
    <scope>NUCLEOTIDE SEQUENCE [LARGE SCALE GENOMIC DNA]</scope>
</reference>
<evidence type="ECO:0000313" key="1">
    <source>
        <dbReference type="EMBL" id="KAJ0103392.1"/>
    </source>
</evidence>
<comment type="caution">
    <text evidence="1">The sequence shown here is derived from an EMBL/GenBank/DDBJ whole genome shotgun (WGS) entry which is preliminary data.</text>
</comment>
<name>A0ACC1BWU5_9ROSI</name>
<protein>
    <submittedName>
        <fullName evidence="1">Uncharacterized protein</fullName>
    </submittedName>
</protein>
<organism evidence="1 2">
    <name type="scientific">Pistacia atlantica</name>
    <dbReference type="NCBI Taxonomy" id="434234"/>
    <lineage>
        <taxon>Eukaryota</taxon>
        <taxon>Viridiplantae</taxon>
        <taxon>Streptophyta</taxon>
        <taxon>Embryophyta</taxon>
        <taxon>Tracheophyta</taxon>
        <taxon>Spermatophyta</taxon>
        <taxon>Magnoliopsida</taxon>
        <taxon>eudicotyledons</taxon>
        <taxon>Gunneridae</taxon>
        <taxon>Pentapetalae</taxon>
        <taxon>rosids</taxon>
        <taxon>malvids</taxon>
        <taxon>Sapindales</taxon>
        <taxon>Anacardiaceae</taxon>
        <taxon>Pistacia</taxon>
    </lineage>
</organism>
<gene>
    <name evidence="1" type="ORF">Patl1_03819</name>
</gene>